<dbReference type="HOGENOM" id="CLU_147934_0_0_9"/>
<dbReference type="SUPFAM" id="SSF55961">
    <property type="entry name" value="Bet v1-like"/>
    <property type="match status" value="1"/>
</dbReference>
<dbReference type="InterPro" id="IPR005031">
    <property type="entry name" value="COQ10_START"/>
</dbReference>
<organism evidence="2 3">
    <name type="scientific">Desulfitobacterium dichloroeliminans (strain LMG P-21439 / DCA1)</name>
    <dbReference type="NCBI Taxonomy" id="871963"/>
    <lineage>
        <taxon>Bacteria</taxon>
        <taxon>Bacillati</taxon>
        <taxon>Bacillota</taxon>
        <taxon>Clostridia</taxon>
        <taxon>Eubacteriales</taxon>
        <taxon>Desulfitobacteriaceae</taxon>
        <taxon>Desulfitobacterium</taxon>
    </lineage>
</organism>
<dbReference type="Pfam" id="PF03364">
    <property type="entry name" value="Polyketide_cyc"/>
    <property type="match status" value="1"/>
</dbReference>
<dbReference type="RefSeq" id="WP_015262447.1">
    <property type="nucleotide sequence ID" value="NC_019903.1"/>
</dbReference>
<evidence type="ECO:0000313" key="2">
    <source>
        <dbReference type="EMBL" id="AGA69466.1"/>
    </source>
</evidence>
<dbReference type="CDD" id="cd07812">
    <property type="entry name" value="SRPBCC"/>
    <property type="match status" value="1"/>
</dbReference>
<evidence type="ECO:0000259" key="1">
    <source>
        <dbReference type="Pfam" id="PF03364"/>
    </source>
</evidence>
<dbReference type="Proteomes" id="UP000010797">
    <property type="component" value="Chromosome"/>
</dbReference>
<dbReference type="eggNOG" id="COG2867">
    <property type="taxonomic scope" value="Bacteria"/>
</dbReference>
<keyword evidence="3" id="KW-1185">Reference proteome</keyword>
<dbReference type="KEGG" id="ddl:Desdi_2021"/>
<protein>
    <submittedName>
        <fullName evidence="2">Oligoketide cyclase/lipid transport protein</fullName>
    </submittedName>
</protein>
<dbReference type="Gene3D" id="3.30.530.20">
    <property type="match status" value="1"/>
</dbReference>
<name>L0F9Y1_DESDL</name>
<accession>L0F9Y1</accession>
<proteinExistence type="predicted"/>
<gene>
    <name evidence="2" type="ordered locus">Desdi_2021</name>
</gene>
<sequence>MSRIQARDSYEYPYPPQKVYSILADIPGYKSWWPGEFRVRILEQTRDHLHAKIEVWASGGWFRCETTALNFPHRVDIRYYQGVVLGESWWDLEELANGNTKVSYSINLEPHGRVMGYVARIINISALHSFQFQRVLKRLHRHLDSLQAQES</sequence>
<dbReference type="STRING" id="871963.Desdi_2021"/>
<dbReference type="OrthoDB" id="1808548at2"/>
<reference evidence="3" key="1">
    <citation type="submission" date="2012-02" db="EMBL/GenBank/DDBJ databases">
        <title>Complete sequence of Desulfitobacterium dichloroeliminans LMG P-21439.</title>
        <authorList>
            <person name="Lucas S."/>
            <person name="Han J."/>
            <person name="Lapidus A."/>
            <person name="Cheng J.-F."/>
            <person name="Goodwin L."/>
            <person name="Pitluck S."/>
            <person name="Peters L."/>
            <person name="Ovchinnikova G."/>
            <person name="Teshima H."/>
            <person name="Detter J.C."/>
            <person name="Han C."/>
            <person name="Tapia R."/>
            <person name="Land M."/>
            <person name="Hauser L."/>
            <person name="Kyrpides N."/>
            <person name="Ivanova N."/>
            <person name="Pagani I."/>
            <person name="Kruse T."/>
            <person name="de Vos W.M."/>
            <person name="Boon N."/>
            <person name="Smidt H."/>
            <person name="Woyke T."/>
        </authorList>
    </citation>
    <scope>NUCLEOTIDE SEQUENCE [LARGE SCALE GENOMIC DNA]</scope>
    <source>
        <strain evidence="3">LMG P-21439 / DCA1</strain>
    </source>
</reference>
<dbReference type="EMBL" id="CP003344">
    <property type="protein sequence ID" value="AGA69466.1"/>
    <property type="molecule type" value="Genomic_DNA"/>
</dbReference>
<dbReference type="InterPro" id="IPR023393">
    <property type="entry name" value="START-like_dom_sf"/>
</dbReference>
<dbReference type="AlphaFoldDB" id="L0F9Y1"/>
<evidence type="ECO:0000313" key="3">
    <source>
        <dbReference type="Proteomes" id="UP000010797"/>
    </source>
</evidence>
<feature type="domain" description="Coenzyme Q-binding protein COQ10 START" evidence="1">
    <location>
        <begin position="13"/>
        <end position="123"/>
    </location>
</feature>